<dbReference type="InterPro" id="IPR029016">
    <property type="entry name" value="GAF-like_dom_sf"/>
</dbReference>
<evidence type="ECO:0000259" key="5">
    <source>
        <dbReference type="PROSITE" id="PS51078"/>
    </source>
</evidence>
<dbReference type="SUPFAM" id="SSF46785">
    <property type="entry name" value="Winged helix' DNA-binding domain"/>
    <property type="match status" value="1"/>
</dbReference>
<evidence type="ECO:0000256" key="2">
    <source>
        <dbReference type="ARBA" id="ARBA00023125"/>
    </source>
</evidence>
<dbReference type="Pfam" id="PF09339">
    <property type="entry name" value="HTH_IclR"/>
    <property type="match status" value="1"/>
</dbReference>
<evidence type="ECO:0000259" key="4">
    <source>
        <dbReference type="PROSITE" id="PS51077"/>
    </source>
</evidence>
<dbReference type="SUPFAM" id="SSF55781">
    <property type="entry name" value="GAF domain-like"/>
    <property type="match status" value="1"/>
</dbReference>
<proteinExistence type="predicted"/>
<dbReference type="RefSeq" id="WP_119866354.1">
    <property type="nucleotide sequence ID" value="NZ_CP016786.1"/>
</dbReference>
<evidence type="ECO:0000313" key="7">
    <source>
        <dbReference type="Proteomes" id="UP000264883"/>
    </source>
</evidence>
<gene>
    <name evidence="6" type="ORF">BEN51_12435</name>
</gene>
<keyword evidence="1" id="KW-0805">Transcription regulation</keyword>
<dbReference type="Proteomes" id="UP000264883">
    <property type="component" value="Chromosome"/>
</dbReference>
<keyword evidence="2" id="KW-0238">DNA-binding</keyword>
<dbReference type="EMBL" id="CP016786">
    <property type="protein sequence ID" value="ASW44230.1"/>
    <property type="molecule type" value="Genomic_DNA"/>
</dbReference>
<feature type="domain" description="HTH iclR-type" evidence="4">
    <location>
        <begin position="6"/>
        <end position="68"/>
    </location>
</feature>
<dbReference type="InterPro" id="IPR050707">
    <property type="entry name" value="HTH_MetabolicPath_Reg"/>
</dbReference>
<evidence type="ECO:0000256" key="3">
    <source>
        <dbReference type="ARBA" id="ARBA00023163"/>
    </source>
</evidence>
<dbReference type="PROSITE" id="PS51077">
    <property type="entry name" value="HTH_ICLR"/>
    <property type="match status" value="1"/>
</dbReference>
<dbReference type="InterPro" id="IPR036388">
    <property type="entry name" value="WH-like_DNA-bd_sf"/>
</dbReference>
<dbReference type="PANTHER" id="PTHR30136">
    <property type="entry name" value="HELIX-TURN-HELIX TRANSCRIPTIONAL REGULATOR, ICLR FAMILY"/>
    <property type="match status" value="1"/>
</dbReference>
<name>A0A343JFC2_9CLOT</name>
<reference evidence="6 7" key="1">
    <citation type="submission" date="2016-08" db="EMBL/GenBank/DDBJ databases">
        <title>Complete Genome Sequence Of The Indigo Reducing Clostridium isatidis DSM15098.</title>
        <authorList>
            <person name="Little G.T."/>
            <person name="Minton N.P."/>
        </authorList>
    </citation>
    <scope>NUCLEOTIDE SEQUENCE [LARGE SCALE GENOMIC DNA]</scope>
    <source>
        <strain evidence="6 7">DSM 15098</strain>
    </source>
</reference>
<evidence type="ECO:0000313" key="6">
    <source>
        <dbReference type="EMBL" id="ASW44230.1"/>
    </source>
</evidence>
<dbReference type="KEGG" id="cia:BEN51_12435"/>
<dbReference type="InterPro" id="IPR036390">
    <property type="entry name" value="WH_DNA-bd_sf"/>
</dbReference>
<accession>A0A343JFC2</accession>
<feature type="domain" description="IclR-ED" evidence="5">
    <location>
        <begin position="69"/>
        <end position="250"/>
    </location>
</feature>
<dbReference type="GO" id="GO:0003677">
    <property type="term" value="F:DNA binding"/>
    <property type="evidence" value="ECO:0007669"/>
    <property type="project" value="UniProtKB-KW"/>
</dbReference>
<keyword evidence="3" id="KW-0804">Transcription</keyword>
<dbReference type="InterPro" id="IPR014757">
    <property type="entry name" value="Tscrpt_reg_IclR_C"/>
</dbReference>
<dbReference type="Gene3D" id="1.10.10.10">
    <property type="entry name" value="Winged helix-like DNA-binding domain superfamily/Winged helix DNA-binding domain"/>
    <property type="match status" value="1"/>
</dbReference>
<keyword evidence="7" id="KW-1185">Reference proteome</keyword>
<dbReference type="Gene3D" id="3.30.450.40">
    <property type="match status" value="1"/>
</dbReference>
<evidence type="ECO:0000256" key="1">
    <source>
        <dbReference type="ARBA" id="ARBA00023015"/>
    </source>
</evidence>
<dbReference type="InterPro" id="IPR005471">
    <property type="entry name" value="Tscrpt_reg_IclR_N"/>
</dbReference>
<organism evidence="6 7">
    <name type="scientific">Clostridium isatidis</name>
    <dbReference type="NCBI Taxonomy" id="182773"/>
    <lineage>
        <taxon>Bacteria</taxon>
        <taxon>Bacillati</taxon>
        <taxon>Bacillota</taxon>
        <taxon>Clostridia</taxon>
        <taxon>Eubacteriales</taxon>
        <taxon>Clostridiaceae</taxon>
        <taxon>Clostridium</taxon>
    </lineage>
</organism>
<dbReference type="SMART" id="SM00346">
    <property type="entry name" value="HTH_ICLR"/>
    <property type="match status" value="1"/>
</dbReference>
<protein>
    <submittedName>
        <fullName evidence="6">IclR family transcriptional regulator</fullName>
    </submittedName>
</protein>
<dbReference type="PANTHER" id="PTHR30136:SF24">
    <property type="entry name" value="HTH-TYPE TRANSCRIPTIONAL REPRESSOR ALLR"/>
    <property type="match status" value="1"/>
</dbReference>
<dbReference type="GO" id="GO:0003700">
    <property type="term" value="F:DNA-binding transcription factor activity"/>
    <property type="evidence" value="ECO:0007669"/>
    <property type="project" value="TreeGrafter"/>
</dbReference>
<dbReference type="Pfam" id="PF01614">
    <property type="entry name" value="IclR_C"/>
    <property type="match status" value="1"/>
</dbReference>
<dbReference type="GO" id="GO:0045892">
    <property type="term" value="P:negative regulation of DNA-templated transcription"/>
    <property type="evidence" value="ECO:0007669"/>
    <property type="project" value="TreeGrafter"/>
</dbReference>
<dbReference type="OrthoDB" id="9791752at2"/>
<sequence length="263" mass="29818">MKKTEHRPTERVLDILELLSSHPEGLTLTEISDKIKSPISTIYPIVHTMSERKFLYSDKNTSRYSIGISSYGVGISYANNTNVFKFIKMQMQYIVNQAKEICQLGVLDKNEVFYIAKVESDEPIRLVSSIGKKFPAYCTAMGKSLLCNKDLAALKVLYPEGLKAYTENTVTSFDELYKQTSKIKVDGFASEFGELNDYQHCVAVPLFNDEKVIAALSVSIPAFRANSEKIELTKKLLLEVRSEIEKYFAENHVNTDMLLYGDY</sequence>
<dbReference type="AlphaFoldDB" id="A0A343JFC2"/>
<dbReference type="PROSITE" id="PS51078">
    <property type="entry name" value="ICLR_ED"/>
    <property type="match status" value="1"/>
</dbReference>